<dbReference type="EMBL" id="JAZGQO010000021">
    <property type="protein sequence ID" value="KAK6166888.1"/>
    <property type="molecule type" value="Genomic_DNA"/>
</dbReference>
<dbReference type="Proteomes" id="UP001347796">
    <property type="component" value="Unassembled WGS sequence"/>
</dbReference>
<sequence length="212" mass="24058">MISIILFSILLFWNEVRGERAICLRYNGSGFSQYNLNNADISERATYKLTFKTTTENGLLLFAKGSHDYEALFIRDGILHYFLFNPTPHGSGGTFGGQFESNHRVNNNTWITVEVFRNKKPRRERFEKLTKTGLIISSEDGKKERHVSTGRREGIQIIPPVFIGGYRENLGRGGEKFQGIIKDVHEKVTNYVFKEPVLLGGKRCVGAEVPAQ</sequence>
<dbReference type="SUPFAM" id="SSF49899">
    <property type="entry name" value="Concanavalin A-like lectins/glucanases"/>
    <property type="match status" value="1"/>
</dbReference>
<reference evidence="4 5" key="1">
    <citation type="submission" date="2024-01" db="EMBL/GenBank/DDBJ databases">
        <title>The genome of the rayed Mediterranean limpet Patella caerulea (Linnaeus, 1758).</title>
        <authorList>
            <person name="Anh-Thu Weber A."/>
            <person name="Halstead-Nussloch G."/>
        </authorList>
    </citation>
    <scope>NUCLEOTIDE SEQUENCE [LARGE SCALE GENOMIC DNA]</scope>
    <source>
        <strain evidence="4">AATW-2023a</strain>
        <tissue evidence="4">Whole specimen</tissue>
    </source>
</reference>
<keyword evidence="5" id="KW-1185">Reference proteome</keyword>
<dbReference type="Gene3D" id="2.60.120.200">
    <property type="match status" value="1"/>
</dbReference>
<evidence type="ECO:0000256" key="2">
    <source>
        <dbReference type="SAM" id="SignalP"/>
    </source>
</evidence>
<gene>
    <name evidence="4" type="ORF">SNE40_023494</name>
</gene>
<evidence type="ECO:0000313" key="5">
    <source>
        <dbReference type="Proteomes" id="UP001347796"/>
    </source>
</evidence>
<evidence type="ECO:0000313" key="4">
    <source>
        <dbReference type="EMBL" id="KAK6166888.1"/>
    </source>
</evidence>
<protein>
    <recommendedName>
        <fullName evidence="3">Laminin G domain-containing protein</fullName>
    </recommendedName>
</protein>
<dbReference type="InterPro" id="IPR013320">
    <property type="entry name" value="ConA-like_dom_sf"/>
</dbReference>
<accession>A0AAN8G7B1</accession>
<dbReference type="CDD" id="cd00110">
    <property type="entry name" value="LamG"/>
    <property type="match status" value="1"/>
</dbReference>
<comment type="caution">
    <text evidence="4">The sequence shown here is derived from an EMBL/GenBank/DDBJ whole genome shotgun (WGS) entry which is preliminary data.</text>
</comment>
<proteinExistence type="predicted"/>
<feature type="chain" id="PRO_5042835583" description="Laminin G domain-containing protein" evidence="2">
    <location>
        <begin position="19"/>
        <end position="212"/>
    </location>
</feature>
<organism evidence="4 5">
    <name type="scientific">Patella caerulea</name>
    <name type="common">Rayed Mediterranean limpet</name>
    <dbReference type="NCBI Taxonomy" id="87958"/>
    <lineage>
        <taxon>Eukaryota</taxon>
        <taxon>Metazoa</taxon>
        <taxon>Spiralia</taxon>
        <taxon>Lophotrochozoa</taxon>
        <taxon>Mollusca</taxon>
        <taxon>Gastropoda</taxon>
        <taxon>Patellogastropoda</taxon>
        <taxon>Patelloidea</taxon>
        <taxon>Patellidae</taxon>
        <taxon>Patella</taxon>
    </lineage>
</organism>
<dbReference type="InterPro" id="IPR001791">
    <property type="entry name" value="Laminin_G"/>
</dbReference>
<dbReference type="PROSITE" id="PS50025">
    <property type="entry name" value="LAM_G_DOMAIN"/>
    <property type="match status" value="1"/>
</dbReference>
<comment type="caution">
    <text evidence="1">Lacks conserved residue(s) required for the propagation of feature annotation.</text>
</comment>
<evidence type="ECO:0000259" key="3">
    <source>
        <dbReference type="PROSITE" id="PS50025"/>
    </source>
</evidence>
<dbReference type="Pfam" id="PF02210">
    <property type="entry name" value="Laminin_G_2"/>
    <property type="match status" value="1"/>
</dbReference>
<feature type="signal peptide" evidence="2">
    <location>
        <begin position="1"/>
        <end position="18"/>
    </location>
</feature>
<evidence type="ECO:0000256" key="1">
    <source>
        <dbReference type="PROSITE-ProRule" id="PRU00122"/>
    </source>
</evidence>
<dbReference type="AlphaFoldDB" id="A0AAN8G7B1"/>
<dbReference type="SMART" id="SM00282">
    <property type="entry name" value="LamG"/>
    <property type="match status" value="1"/>
</dbReference>
<keyword evidence="2" id="KW-0732">Signal</keyword>
<feature type="domain" description="Laminin G" evidence="3">
    <location>
        <begin position="21"/>
        <end position="204"/>
    </location>
</feature>
<name>A0AAN8G7B1_PATCE</name>